<reference evidence="2 3" key="1">
    <citation type="submission" date="2016-11" db="EMBL/GenBank/DDBJ databases">
        <authorList>
            <person name="Jaros S."/>
            <person name="Januszkiewicz K."/>
            <person name="Wedrychowicz H."/>
        </authorList>
    </citation>
    <scope>NUCLEOTIDE SEQUENCE [LARGE SCALE GENOMIC DNA]</scope>
    <source>
        <strain evidence="2 3">DSM 27063</strain>
    </source>
</reference>
<dbReference type="EMBL" id="FQZE01000017">
    <property type="protein sequence ID" value="SHJ35452.1"/>
    <property type="molecule type" value="Genomic_DNA"/>
</dbReference>
<dbReference type="AlphaFoldDB" id="A0A1M6ILS9"/>
<protein>
    <submittedName>
        <fullName evidence="2">Uncharacterized protein</fullName>
    </submittedName>
</protein>
<feature type="transmembrane region" description="Helical" evidence="1">
    <location>
        <begin position="27"/>
        <end position="49"/>
    </location>
</feature>
<keyword evidence="1" id="KW-0812">Transmembrane</keyword>
<keyword evidence="1" id="KW-1133">Transmembrane helix</keyword>
<evidence type="ECO:0000313" key="3">
    <source>
        <dbReference type="Proteomes" id="UP000184050"/>
    </source>
</evidence>
<organism evidence="2 3">
    <name type="scientific">Tangfeifania diversioriginum</name>
    <dbReference type="NCBI Taxonomy" id="1168035"/>
    <lineage>
        <taxon>Bacteria</taxon>
        <taxon>Pseudomonadati</taxon>
        <taxon>Bacteroidota</taxon>
        <taxon>Bacteroidia</taxon>
        <taxon>Marinilabiliales</taxon>
        <taxon>Prolixibacteraceae</taxon>
        <taxon>Tangfeifania</taxon>
    </lineage>
</organism>
<dbReference type="Proteomes" id="UP000184050">
    <property type="component" value="Unassembled WGS sequence"/>
</dbReference>
<accession>A0A1M6ILS9</accession>
<keyword evidence="1" id="KW-0472">Membrane</keyword>
<evidence type="ECO:0000313" key="2">
    <source>
        <dbReference type="EMBL" id="SHJ35452.1"/>
    </source>
</evidence>
<proteinExistence type="predicted"/>
<name>A0A1M6ILS9_9BACT</name>
<dbReference type="RefSeq" id="WP_175552525.1">
    <property type="nucleotide sequence ID" value="NZ_FQZE01000017.1"/>
</dbReference>
<keyword evidence="3" id="KW-1185">Reference proteome</keyword>
<evidence type="ECO:0000256" key="1">
    <source>
        <dbReference type="SAM" id="Phobius"/>
    </source>
</evidence>
<gene>
    <name evidence="2" type="ORF">SAMN05444280_11744</name>
</gene>
<sequence>METKTNQNQIVITTSAENEKQKLPVNLILSLAAGAIAGMAIIFGLFWGAEMLLSL</sequence>